<comment type="caution">
    <text evidence="4">The sequence shown here is derived from an EMBL/GenBank/DDBJ whole genome shotgun (WGS) entry which is preliminary data.</text>
</comment>
<evidence type="ECO:0000256" key="1">
    <source>
        <dbReference type="ARBA" id="ARBA00022737"/>
    </source>
</evidence>
<dbReference type="PANTHER" id="PTHR24189:SF50">
    <property type="entry name" value="ANKYRIN REPEAT AND SOCS BOX PROTEIN 2"/>
    <property type="match status" value="1"/>
</dbReference>
<accession>A0A841H2H5</accession>
<dbReference type="AlphaFoldDB" id="A0A841H2H5"/>
<dbReference type="EMBL" id="JACHIA010000013">
    <property type="protein sequence ID" value="MBB6072172.1"/>
    <property type="molecule type" value="Genomic_DNA"/>
</dbReference>
<reference evidence="4 5" key="1">
    <citation type="submission" date="2020-08" db="EMBL/GenBank/DDBJ databases">
        <title>Genomic Encyclopedia of Type Strains, Phase IV (KMG-IV): sequencing the most valuable type-strain genomes for metagenomic binning, comparative biology and taxonomic classification.</title>
        <authorList>
            <person name="Goeker M."/>
        </authorList>
    </citation>
    <scope>NUCLEOTIDE SEQUENCE [LARGE SCALE GENOMIC DNA]</scope>
    <source>
        <strain evidence="4 5">DSM 29007</strain>
    </source>
</reference>
<protein>
    <submittedName>
        <fullName evidence="4">Ankyrin repeat protein</fullName>
    </submittedName>
</protein>
<evidence type="ECO:0000256" key="3">
    <source>
        <dbReference type="PROSITE-ProRule" id="PRU00023"/>
    </source>
</evidence>
<dbReference type="SUPFAM" id="SSF48403">
    <property type="entry name" value="Ankyrin repeat"/>
    <property type="match status" value="1"/>
</dbReference>
<dbReference type="InterPro" id="IPR002110">
    <property type="entry name" value="Ankyrin_rpt"/>
</dbReference>
<evidence type="ECO:0000313" key="5">
    <source>
        <dbReference type="Proteomes" id="UP000582837"/>
    </source>
</evidence>
<dbReference type="Pfam" id="PF12796">
    <property type="entry name" value="Ank_2"/>
    <property type="match status" value="2"/>
</dbReference>
<proteinExistence type="predicted"/>
<dbReference type="PROSITE" id="PS50297">
    <property type="entry name" value="ANK_REP_REGION"/>
    <property type="match status" value="3"/>
</dbReference>
<evidence type="ECO:0000313" key="4">
    <source>
        <dbReference type="EMBL" id="MBB6072172.1"/>
    </source>
</evidence>
<dbReference type="InterPro" id="IPR050745">
    <property type="entry name" value="Multifunctional_regulatory"/>
</dbReference>
<dbReference type="PROSITE" id="PS50088">
    <property type="entry name" value="ANK_REPEAT"/>
    <property type="match status" value="3"/>
</dbReference>
<gene>
    <name evidence="4" type="ORF">HNQ61_003834</name>
</gene>
<dbReference type="PANTHER" id="PTHR24189">
    <property type="entry name" value="MYOTROPHIN"/>
    <property type="match status" value="1"/>
</dbReference>
<keyword evidence="5" id="KW-1185">Reference proteome</keyword>
<feature type="repeat" description="ANK" evidence="3">
    <location>
        <begin position="196"/>
        <end position="223"/>
    </location>
</feature>
<sequence length="223" mass="23563">MAGMVEVMEAVNGGDADALAALLERDPAAAGLVGDEGASPLLNALYRGRRDLAELFVRHGRELDGWEAAAMGDEDRLRAHLEADSDLPGRRTHDGWTPLHLSAFFGQQGTMRLLLERGADPNAVSENWMRNTPLHAALNGPLAAHGIAALIRAGADPNARQKGGFGPLHSAANRGDVAIMGVLLAAEADPNAAADDGRTPLDFARTAERDEAVRYLLAHGAEE</sequence>
<keyword evidence="1" id="KW-0677">Repeat</keyword>
<dbReference type="InterPro" id="IPR036770">
    <property type="entry name" value="Ankyrin_rpt-contain_sf"/>
</dbReference>
<dbReference type="RefSeq" id="WP_170032228.1">
    <property type="nucleotide sequence ID" value="NZ_JABDTL010000001.1"/>
</dbReference>
<dbReference type="Proteomes" id="UP000582837">
    <property type="component" value="Unassembled WGS sequence"/>
</dbReference>
<evidence type="ECO:0000256" key="2">
    <source>
        <dbReference type="ARBA" id="ARBA00023043"/>
    </source>
</evidence>
<dbReference type="SMART" id="SM00248">
    <property type="entry name" value="ANK"/>
    <property type="match status" value="5"/>
</dbReference>
<feature type="repeat" description="ANK" evidence="3">
    <location>
        <begin position="94"/>
        <end position="126"/>
    </location>
</feature>
<organism evidence="4 5">
    <name type="scientific">Longimicrobium terrae</name>
    <dbReference type="NCBI Taxonomy" id="1639882"/>
    <lineage>
        <taxon>Bacteria</taxon>
        <taxon>Pseudomonadati</taxon>
        <taxon>Gemmatimonadota</taxon>
        <taxon>Longimicrobiia</taxon>
        <taxon>Longimicrobiales</taxon>
        <taxon>Longimicrobiaceae</taxon>
        <taxon>Longimicrobium</taxon>
    </lineage>
</organism>
<name>A0A841H2H5_9BACT</name>
<feature type="repeat" description="ANK" evidence="3">
    <location>
        <begin position="163"/>
        <end position="195"/>
    </location>
</feature>
<dbReference type="Gene3D" id="1.25.40.20">
    <property type="entry name" value="Ankyrin repeat-containing domain"/>
    <property type="match status" value="2"/>
</dbReference>
<keyword evidence="2 3" id="KW-0040">ANK repeat</keyword>